<evidence type="ECO:0008006" key="4">
    <source>
        <dbReference type="Google" id="ProtNLM"/>
    </source>
</evidence>
<evidence type="ECO:0000313" key="3">
    <source>
        <dbReference type="Proteomes" id="UP000193922"/>
    </source>
</evidence>
<comment type="caution">
    <text evidence="2">The sequence shown here is derived from an EMBL/GenBank/DDBJ whole genome shotgun (WGS) entry which is preliminary data.</text>
</comment>
<dbReference type="InterPro" id="IPR016024">
    <property type="entry name" value="ARM-type_fold"/>
</dbReference>
<name>A0A1Y1W8W2_9FUNG</name>
<feature type="region of interest" description="Disordered" evidence="1">
    <location>
        <begin position="885"/>
        <end position="914"/>
    </location>
</feature>
<organism evidence="2 3">
    <name type="scientific">Linderina pennispora</name>
    <dbReference type="NCBI Taxonomy" id="61395"/>
    <lineage>
        <taxon>Eukaryota</taxon>
        <taxon>Fungi</taxon>
        <taxon>Fungi incertae sedis</taxon>
        <taxon>Zoopagomycota</taxon>
        <taxon>Kickxellomycotina</taxon>
        <taxon>Kickxellomycetes</taxon>
        <taxon>Kickxellales</taxon>
        <taxon>Kickxellaceae</taxon>
        <taxon>Linderina</taxon>
    </lineage>
</organism>
<feature type="compositionally biased region" description="Polar residues" evidence="1">
    <location>
        <begin position="887"/>
        <end position="896"/>
    </location>
</feature>
<dbReference type="EMBL" id="MCFD01000007">
    <property type="protein sequence ID" value="ORX69778.1"/>
    <property type="molecule type" value="Genomic_DNA"/>
</dbReference>
<dbReference type="Proteomes" id="UP000193922">
    <property type="component" value="Unassembled WGS sequence"/>
</dbReference>
<gene>
    <name evidence="2" type="ORF">DL89DRAFT_284265</name>
</gene>
<dbReference type="OrthoDB" id="6125419at2759"/>
<dbReference type="GeneID" id="63806422"/>
<dbReference type="STRING" id="61395.A0A1Y1W8W2"/>
<reference evidence="2 3" key="1">
    <citation type="submission" date="2016-07" db="EMBL/GenBank/DDBJ databases">
        <title>Pervasive Adenine N6-methylation of Active Genes in Fungi.</title>
        <authorList>
            <consortium name="DOE Joint Genome Institute"/>
            <person name="Mondo S.J."/>
            <person name="Dannebaum R.O."/>
            <person name="Kuo R.C."/>
            <person name="Labutti K."/>
            <person name="Haridas S."/>
            <person name="Kuo A."/>
            <person name="Salamov A."/>
            <person name="Ahrendt S.R."/>
            <person name="Lipzen A."/>
            <person name="Sullivan W."/>
            <person name="Andreopoulos W.B."/>
            <person name="Clum A."/>
            <person name="Lindquist E."/>
            <person name="Daum C."/>
            <person name="Ramamoorthy G.K."/>
            <person name="Gryganskyi A."/>
            <person name="Culley D."/>
            <person name="Magnuson J.K."/>
            <person name="James T.Y."/>
            <person name="O'Malley M.A."/>
            <person name="Stajich J.E."/>
            <person name="Spatafora J.W."/>
            <person name="Visel A."/>
            <person name="Grigoriev I.V."/>
        </authorList>
    </citation>
    <scope>NUCLEOTIDE SEQUENCE [LARGE SCALE GENOMIC DNA]</scope>
    <source>
        <strain evidence="2 3">ATCC 12442</strain>
    </source>
</reference>
<dbReference type="SUPFAM" id="SSF48371">
    <property type="entry name" value="ARM repeat"/>
    <property type="match status" value="1"/>
</dbReference>
<evidence type="ECO:0000313" key="2">
    <source>
        <dbReference type="EMBL" id="ORX69778.1"/>
    </source>
</evidence>
<dbReference type="RefSeq" id="XP_040743466.1">
    <property type="nucleotide sequence ID" value="XM_040889774.1"/>
</dbReference>
<keyword evidence="3" id="KW-1185">Reference proteome</keyword>
<sequence length="2199" mass="237917">MSTKETLLGTQHRSVHWAVVDRLASKPSADSNAREIQFGEWQKLLGWEIAAAAPQVFTRAIEHIVHLALSGKADVVQTVRVLSDLVVVPETQRCRVSETLVLSSASQALVRLVVSGADSLVYAQGSSARDNIMRRAVETNPDVWQYVLLHLREALCSNERAFSEVWQGCSRFLVFAVIDPSVPSWAQVQAIQTVFELVALQTQRPEEALAVLEWAIDLGVRIPVTVYNNPELSGRWCRLRWIVECCQSILVLSPSASDEVATRLLDCTSNVRLILASLAYSEALSKFSSQQPALPRTHQDDTTVSLWLIRITRTAYALQQQATTTDAQYRELIDMVVWTTAVSQIARSAALLGQKNWLELLEMTVRNKQVFSGVPRQVRALARFPLLCVAMDGFTPDVCSRALSLSVDIDQTAPASELRDPGSFGKLQTQLTVMSTSGWVSGRLALLFQNLVDYLEVAGWVGCHTPGAGSRDKPLNTIANAMSPISDRPLLLAPFMFDWTETSSVVPRLALAKLVALLATYPSMRLNLLPLLMGVLRHPEAPAKLRHAIILDALPCLASTHDAYATSRVVSIISGMWGQAGKQGSMLRTGRCDTGSIRLRCLAVRAWYKTVQHNPRVWRDLKPVFVQWVESKKAAQLSRKAGSALEPEYEWTVLVTMRDLVQYEPDRYADQVLPFVYSLLSYALPSLSASSTALLIDIANVCVEANVAGVRSVWAAIVKKAAELWTARIGKGHAQTVLVLMSLAKFFALVATHGEDTETYAAFRQEILADFVEPLCGLPKQREASEDIGSDTKEAASTTLLLEPRARDLFLSALSKYPLEEVLPLLSGSTTNQAVHRIVVSLVQQLQEQDGLSIGKLMDRISRSGSCADLLACLMDNEVRFMRRSHITGSSAQGKTSTEDDENDAADQGQRRSWTRSNFERSQWLNDVLLPALAKVCSEYWDGPAADQLDQVTGYAMAAMMGPSVTDGADGPGQAEDLPASAGIDRFAAQLTSLIVDIPLADHWCVRNSAADSWSIWFTNAFAAIQADLASVGAGADHNAVSTSDRASAISLASSQFFNAVSDSLRASHVPAHQANAIFACVGLVKTVAGVDTTQGSVLAVAVSELLNSTRTLPFITASPEEFWAESAGSRNEEVLAAAIECVGQIARPNSDDTRMLNRTARFLMSALTLQAEKKCRIAASVLHSIGRSMIFLHSALDSRKAGGGNSESDTDDGIVVESDDLRRCVERLGIFQPAGDSGAGPVVDLGNIGLAMSLATMHRHWIARLINPALAEQNQLPRASQAERLVSQTLRTAFDSVRQVESGRWSQAALTSLFYLCFVWPPKPITPRHMELHGSLFAVTPDRVWLTVTRLLRKLWSSGDDDSGKKQSTTRDLELINQIELAYAALTYHLVMTGGQGAAHTTHARLVRQFSETIEGDFGDLELAATEKPSLRANRTVSLAILLGIPMHGVPETTVSNEYLPLAQQNNLPVLLGVGSVQYGSTAWLRLPEQTLQKPLGSLVACSGLLRYLKNDGNDAGTANDAGQNSFVSKIARAEIDDVRAARIAGVCLSALWAQSRRSMHLLIAEQQDSGLVGADNSTGAGESAQRAAVASEFVETATAEEEPQSLSRLPAPTSWCRAFWECLCTLAGSLEDKESGKIVDSVECKLAYLLHSMLQMTRPFPLVDFNGVFTRVLQVYMASDRIGSSANAPLPVLWLLVRVASRFSATSYSMTLFLTKAVQSIVGRAVDIALGSPASDQYLDKIGSNSLLALAIACVGDTGLGRLLQLSGFVATSSAAIGDDLLARRALAAKLKSSVIPREVASAVCTDEVCVSQELASIVNRTQTGGDSQGHSLNGTETEAERMFRLLSKVVIPAQKTANVCVGLMSRLQLSAKQGVTIGSPQIFAYQIFILDTFAEYIPTAGNKSSGPQQGMVVLDAARQRIVGDLLQALGATKQIRHGRELAAMSRRIISATFSGRDSAERALGQPMDQLDTDGFCEAVEQQALILRHQLATSAAVHERRRMVGDWLKRLVREWAQRGSGTGRMAVNSAVAWGLRSVASQIHSCESEHAGIARHYVIQALDVLILAGSIVRSGSHDTAASDWIASLLSVSWLLPILAGVSLAHPEGVTEVQACAALAGIASDEMLGFVGARGSGSGTDRGASIGDAKAVFAEQLRSRMVGLQELVGAPVLQRHVRLALSDLAVLGYLPDVLFSLFV</sequence>
<protein>
    <recommendedName>
        <fullName evidence="4">DUF3730 domain-containing protein</fullName>
    </recommendedName>
</protein>
<accession>A0A1Y1W8W2</accession>
<proteinExistence type="predicted"/>
<evidence type="ECO:0000256" key="1">
    <source>
        <dbReference type="SAM" id="MobiDB-lite"/>
    </source>
</evidence>